<feature type="domain" description="DUF6593" evidence="1">
    <location>
        <begin position="9"/>
        <end position="199"/>
    </location>
</feature>
<organism evidence="2 3">
    <name type="scientific">Panaeolus cyanescens</name>
    <dbReference type="NCBI Taxonomy" id="181874"/>
    <lineage>
        <taxon>Eukaryota</taxon>
        <taxon>Fungi</taxon>
        <taxon>Dikarya</taxon>
        <taxon>Basidiomycota</taxon>
        <taxon>Agaricomycotina</taxon>
        <taxon>Agaricomycetes</taxon>
        <taxon>Agaricomycetidae</taxon>
        <taxon>Agaricales</taxon>
        <taxon>Agaricineae</taxon>
        <taxon>Galeropsidaceae</taxon>
        <taxon>Panaeolus</taxon>
    </lineage>
</organism>
<dbReference type="OrthoDB" id="3360976at2759"/>
<dbReference type="Pfam" id="PF20236">
    <property type="entry name" value="DUF6593"/>
    <property type="match status" value="1"/>
</dbReference>
<protein>
    <recommendedName>
        <fullName evidence="1">DUF6593 domain-containing protein</fullName>
    </recommendedName>
</protein>
<comment type="caution">
    <text evidence="2">The sequence shown here is derived from an EMBL/GenBank/DDBJ whole genome shotgun (WGS) entry which is preliminary data.</text>
</comment>
<keyword evidence="3" id="KW-1185">Reference proteome</keyword>
<accession>A0A409YRH5</accession>
<dbReference type="EMBL" id="NHTK01000785">
    <property type="protein sequence ID" value="PPR05593.1"/>
    <property type="molecule type" value="Genomic_DNA"/>
</dbReference>
<reference evidence="2 3" key="1">
    <citation type="journal article" date="2018" name="Evol. Lett.">
        <title>Horizontal gene cluster transfer increased hallucinogenic mushroom diversity.</title>
        <authorList>
            <person name="Reynolds H.T."/>
            <person name="Vijayakumar V."/>
            <person name="Gluck-Thaler E."/>
            <person name="Korotkin H.B."/>
            <person name="Matheny P.B."/>
            <person name="Slot J.C."/>
        </authorList>
    </citation>
    <scope>NUCLEOTIDE SEQUENCE [LARGE SCALE GENOMIC DNA]</scope>
    <source>
        <strain evidence="2 3">2629</strain>
    </source>
</reference>
<proteinExistence type="predicted"/>
<dbReference type="AlphaFoldDB" id="A0A409YRH5"/>
<evidence type="ECO:0000313" key="2">
    <source>
        <dbReference type="EMBL" id="PPR05593.1"/>
    </source>
</evidence>
<evidence type="ECO:0000259" key="1">
    <source>
        <dbReference type="Pfam" id="PF20236"/>
    </source>
</evidence>
<sequence length="212" mass="23738">MLLYLSSEKPWNTIYTNDSGQALFKCEASSANTLSTRTFTLYRTLAPSELGWQGGEGQGFSAAGEDERFLKDEFEMVGQVVYDVWSSDKSVIKIGKDPFVEGTSARDMFSKSGWGFYGRNRSFTAPDGSQYTWKLGASSCSLYPMGTGYLKHVEPILKFKQATMGIFSKPRPASLEIKGGYEDNLHMLLLTFIYMEKVRIERESTLEEAGTI</sequence>
<dbReference type="Proteomes" id="UP000284842">
    <property type="component" value="Unassembled WGS sequence"/>
</dbReference>
<dbReference type="InterPro" id="IPR046528">
    <property type="entry name" value="DUF6593"/>
</dbReference>
<dbReference type="InParanoid" id="A0A409YRH5"/>
<gene>
    <name evidence="2" type="ORF">CVT24_002824</name>
</gene>
<name>A0A409YRH5_9AGAR</name>
<evidence type="ECO:0000313" key="3">
    <source>
        <dbReference type="Proteomes" id="UP000284842"/>
    </source>
</evidence>